<proteinExistence type="predicted"/>
<feature type="transmembrane region" description="Helical" evidence="1">
    <location>
        <begin position="12"/>
        <end position="38"/>
    </location>
</feature>
<evidence type="ECO:0000313" key="2">
    <source>
        <dbReference type="EMBL" id="AFR77043.1"/>
    </source>
</evidence>
<sequence>MLIYYFLLNMIFFLSILFLMNTHPMLLGLITILVSFFMTMSIGLMMSSFWISYILFLIYLGAIMVLFIYMISLSPNEIFTKLNLSIIMMMFMMSIIIYLISSNLFSLNLSYAITMKFTKLFSMSMFLITLMMMIFLLFSLFAIMKITKFYQGPMRPSFS</sequence>
<feature type="transmembrane region" description="Helical" evidence="1">
    <location>
        <begin position="82"/>
        <end position="100"/>
    </location>
</feature>
<gene>
    <name evidence="2" type="primary">ND6</name>
</gene>
<dbReference type="RefSeq" id="YP_008378746.1">
    <property type="nucleotide sequence ID" value="NC_021934.1"/>
</dbReference>
<keyword evidence="2" id="KW-0496">Mitochondrion</keyword>
<organism evidence="2">
    <name type="scientific">Brachycybe lecontii</name>
    <name type="common">Millipede</name>
    <dbReference type="NCBI Taxonomy" id="1176341"/>
    <lineage>
        <taxon>Eukaryota</taxon>
        <taxon>Metazoa</taxon>
        <taxon>Ecdysozoa</taxon>
        <taxon>Arthropoda</taxon>
        <taxon>Myriapoda</taxon>
        <taxon>Diplopoda</taxon>
        <taxon>Helminthomorpha</taxon>
        <taxon>Playtdesmida</taxon>
        <taxon>Andrognathidae</taxon>
        <taxon>Brachycybe</taxon>
    </lineage>
</organism>
<keyword evidence="1" id="KW-0812">Transmembrane</keyword>
<geneLocation type="mitochondrion" evidence="2"/>
<evidence type="ECO:0000256" key="1">
    <source>
        <dbReference type="SAM" id="Phobius"/>
    </source>
</evidence>
<feature type="transmembrane region" description="Helical" evidence="1">
    <location>
        <begin position="120"/>
        <end position="144"/>
    </location>
</feature>
<accession>S4T1L5</accession>
<name>S4T1L5_BRALC</name>
<keyword evidence="1" id="KW-0472">Membrane</keyword>
<dbReference type="EMBL" id="JX437064">
    <property type="protein sequence ID" value="AFR77043.1"/>
    <property type="molecule type" value="Genomic_DNA"/>
</dbReference>
<dbReference type="GeneID" id="16488863"/>
<protein>
    <submittedName>
        <fullName evidence="2">NADH dehydrogenase subunit 6</fullName>
    </submittedName>
</protein>
<feature type="transmembrane region" description="Helical" evidence="1">
    <location>
        <begin position="50"/>
        <end position="70"/>
    </location>
</feature>
<keyword evidence="1" id="KW-1133">Transmembrane helix</keyword>
<dbReference type="CTD" id="4541"/>
<reference evidence="2" key="1">
    <citation type="journal article" date="2013" name="PLoS ONE">
        <title>Arthropod phylogenetics in light of three novel millipede (myriapoda: diplopoda) mitochondrial genomes with comments on the appropriateness of mitochondrial genome sequence data for inferring deep level relationships.</title>
        <authorList>
            <person name="Brewer M.S."/>
            <person name="Swafford L."/>
            <person name="Spruill C.L."/>
            <person name="Bond J.E."/>
        </authorList>
    </citation>
    <scope>NUCLEOTIDE SEQUENCE</scope>
</reference>
<dbReference type="AlphaFoldDB" id="S4T1L5"/>